<sequence>MATDAGFWISQAAHSLAATSAAPMEVYGDWAPETEECWRIIKNLESTLEQFRLSPRFTISDDLKVGFFSTDHATQTDSSEILPLKELSLATQNLVQITKSLQVDFGFLKQLIQLRFEDRLKEESYRLFASLRDRIMTIEKHYQQNEESLRKCYNQQLADAIGTIKGMYQQYFEVEDEKTSLHDAMTVKMNILSKRLREKEEVIKELREELDQYEEHGFQKVDSFIKESSPLRTTLEKENLEFKMENERLLQVISELEEEIQLSVKENSVLEDEIISLKEIAEKDHKTIQKLIDGRDRLISELELEKSLVQDMVNKQKEDLEMRRKYDAIVAKSPRSIKGKETPSSQGPSQPKSAGVISLRPRSSSVGSLPSKTKRVKSSKKTFKEEPPTATHEVPAVMQGEKIKQSVAKIEEEKRVLEQRMQVLTSKLEKEKKKSERIKKESEHINKNWEKKFLILRNSFHVLKNEMFTRHTLFRQFAVLADTSFNYVRVKPLFVQSKTNLATVTTSSTSVDHSSSVNIKYEDVGNNQISFPLSQQVRSEYLEEESPEEKQSTPRNTTESNTAAPE</sequence>
<keyword evidence="6" id="KW-1185">Reference proteome</keyword>
<feature type="compositionally biased region" description="Polar residues" evidence="2">
    <location>
        <begin position="342"/>
        <end position="352"/>
    </location>
</feature>
<feature type="compositionally biased region" description="Basic residues" evidence="2">
    <location>
        <begin position="372"/>
        <end position="381"/>
    </location>
</feature>
<dbReference type="Pfam" id="PF15821">
    <property type="entry name" value="DUF4709"/>
    <property type="match status" value="1"/>
</dbReference>
<dbReference type="InterPro" id="IPR031711">
    <property type="entry name" value="DUF4724"/>
</dbReference>
<dbReference type="STRING" id="9925.ENSCHIP00000012917"/>
<dbReference type="PANTHER" id="PTHR22382">
    <property type="entry name" value="RIKEN CDNA 4921504E06 GENE"/>
    <property type="match status" value="1"/>
</dbReference>
<feature type="region of interest" description="Disordered" evidence="2">
    <location>
        <begin position="331"/>
        <end position="393"/>
    </location>
</feature>
<dbReference type="OMA" id="HINKNWE"/>
<evidence type="ECO:0000259" key="4">
    <source>
        <dbReference type="Pfam" id="PF15852"/>
    </source>
</evidence>
<dbReference type="GeneTree" id="ENSGT00390000003836"/>
<reference evidence="5" key="3">
    <citation type="submission" date="2025-09" db="UniProtKB">
        <authorList>
            <consortium name="Ensembl"/>
        </authorList>
    </citation>
    <scope>IDENTIFICATION</scope>
</reference>
<reference evidence="5 6" key="1">
    <citation type="submission" date="2016-04" db="EMBL/GenBank/DDBJ databases">
        <title>Polished mammalian reference genomes with single-molecule sequencing and chromosome conformation capture applied to the Capra hircus genome.</title>
        <authorList>
            <person name="Bickhart D.M."/>
            <person name="Koren S."/>
            <person name="Rosen B."/>
            <person name="Hastie A."/>
            <person name="Liachko I."/>
            <person name="Sullivan S.T."/>
            <person name="Burton J."/>
            <person name="Sayre B.L."/>
            <person name="Huson H.J."/>
            <person name="Lee J."/>
            <person name="Lam E."/>
            <person name="Kelley C.M."/>
            <person name="Hutchison J.L."/>
            <person name="Zhou Y."/>
            <person name="Sun J."/>
            <person name="Crisa A."/>
            <person name="Schwartz J.C."/>
            <person name="Hammond J.A."/>
            <person name="Schroeder S.G."/>
            <person name="Liu G.E."/>
            <person name="Dunham M."/>
            <person name="Shendure J."/>
            <person name="Sonstegard T.S."/>
            <person name="Phillippy A.M."/>
            <person name="Van Tassell C.P."/>
            <person name="Smith T.P."/>
        </authorList>
    </citation>
    <scope>NUCLEOTIDE SEQUENCE [LARGE SCALE GENOMIC DNA]</scope>
</reference>
<dbReference type="InterPro" id="IPR031651">
    <property type="entry name" value="DUF4709"/>
</dbReference>
<protein>
    <submittedName>
        <fullName evidence="5">Chromosome 10 open reading frame 67</fullName>
    </submittedName>
</protein>
<feature type="compositionally biased region" description="Polar residues" evidence="2">
    <location>
        <begin position="553"/>
        <end position="566"/>
    </location>
</feature>
<feature type="domain" description="DUF4709" evidence="3">
    <location>
        <begin position="56"/>
        <end position="165"/>
    </location>
</feature>
<evidence type="ECO:0000256" key="2">
    <source>
        <dbReference type="SAM" id="MobiDB-lite"/>
    </source>
</evidence>
<feature type="coiled-coil region" evidence="1">
    <location>
        <begin position="189"/>
        <end position="273"/>
    </location>
</feature>
<accession>A0A452EM73</accession>
<dbReference type="Ensembl" id="ENSCHIT00000020708.1">
    <property type="protein sequence ID" value="ENSCHIP00000012917.1"/>
    <property type="gene ID" value="ENSCHIG00000014515.1"/>
</dbReference>
<dbReference type="InterPro" id="IPR040119">
    <property type="entry name" value="C10orf67-like"/>
</dbReference>
<organism evidence="5 6">
    <name type="scientific">Capra hircus</name>
    <name type="common">Goat</name>
    <dbReference type="NCBI Taxonomy" id="9925"/>
    <lineage>
        <taxon>Eukaryota</taxon>
        <taxon>Metazoa</taxon>
        <taxon>Chordata</taxon>
        <taxon>Craniata</taxon>
        <taxon>Vertebrata</taxon>
        <taxon>Euteleostomi</taxon>
        <taxon>Mammalia</taxon>
        <taxon>Eutheria</taxon>
        <taxon>Laurasiatheria</taxon>
        <taxon>Artiodactyla</taxon>
        <taxon>Ruminantia</taxon>
        <taxon>Pecora</taxon>
        <taxon>Bovidae</taxon>
        <taxon>Caprinae</taxon>
        <taxon>Capra</taxon>
    </lineage>
</organism>
<evidence type="ECO:0000313" key="6">
    <source>
        <dbReference type="Proteomes" id="UP000291000"/>
    </source>
</evidence>
<keyword evidence="1" id="KW-0175">Coiled coil</keyword>
<gene>
    <name evidence="5" type="primary">C10orf67</name>
</gene>
<evidence type="ECO:0000259" key="3">
    <source>
        <dbReference type="Pfam" id="PF15821"/>
    </source>
</evidence>
<reference evidence="5" key="2">
    <citation type="submission" date="2025-08" db="UniProtKB">
        <authorList>
            <consortium name="Ensembl"/>
        </authorList>
    </citation>
    <scope>IDENTIFICATION</scope>
</reference>
<proteinExistence type="predicted"/>
<dbReference type="Bgee" id="ENSCHIG00000014515">
    <property type="expression patterns" value="Expressed in fallopian tube and 2 other cell types or tissues"/>
</dbReference>
<evidence type="ECO:0000256" key="1">
    <source>
        <dbReference type="SAM" id="Coils"/>
    </source>
</evidence>
<dbReference type="Proteomes" id="UP000291000">
    <property type="component" value="Chromosome 13"/>
</dbReference>
<feature type="coiled-coil region" evidence="1">
    <location>
        <begin position="400"/>
        <end position="448"/>
    </location>
</feature>
<dbReference type="PANTHER" id="PTHR22382:SF7">
    <property type="entry name" value="RIKEN CDNA 4921504E06 GENE"/>
    <property type="match status" value="1"/>
</dbReference>
<dbReference type="Pfam" id="PF15852">
    <property type="entry name" value="DUF4724"/>
    <property type="match status" value="1"/>
</dbReference>
<evidence type="ECO:0000313" key="5">
    <source>
        <dbReference type="Ensembl" id="ENSCHIP00000012917.1"/>
    </source>
</evidence>
<feature type="region of interest" description="Disordered" evidence="2">
    <location>
        <begin position="537"/>
        <end position="566"/>
    </location>
</feature>
<name>A0A452EM73_CAPHI</name>
<feature type="domain" description="DUF4724" evidence="4">
    <location>
        <begin position="467"/>
        <end position="557"/>
    </location>
</feature>
<dbReference type="EMBL" id="LWLT01000014">
    <property type="status" value="NOT_ANNOTATED_CDS"/>
    <property type="molecule type" value="Genomic_DNA"/>
</dbReference>
<feature type="compositionally biased region" description="Polar residues" evidence="2">
    <location>
        <begin position="361"/>
        <end position="370"/>
    </location>
</feature>
<dbReference type="AlphaFoldDB" id="A0A452EM73"/>